<dbReference type="EMBL" id="CM027681">
    <property type="protein sequence ID" value="KAG0542386.1"/>
    <property type="molecule type" value="Genomic_DNA"/>
</dbReference>
<reference evidence="1" key="2">
    <citation type="submission" date="2020-10" db="EMBL/GenBank/DDBJ databases">
        <authorList>
            <person name="Cooper E.A."/>
            <person name="Brenton Z.W."/>
            <person name="Flinn B.S."/>
            <person name="Jenkins J."/>
            <person name="Shu S."/>
            <person name="Flowers D."/>
            <person name="Luo F."/>
            <person name="Wang Y."/>
            <person name="Xia P."/>
            <person name="Barry K."/>
            <person name="Daum C."/>
            <person name="Lipzen A."/>
            <person name="Yoshinaga Y."/>
            <person name="Schmutz J."/>
            <person name="Saski C."/>
            <person name="Vermerris W."/>
            <person name="Kresovich S."/>
        </authorList>
    </citation>
    <scope>NUCLEOTIDE SEQUENCE</scope>
</reference>
<organism evidence="1 2">
    <name type="scientific">Sorghum bicolor</name>
    <name type="common">Sorghum</name>
    <name type="synonym">Sorghum vulgare</name>
    <dbReference type="NCBI Taxonomy" id="4558"/>
    <lineage>
        <taxon>Eukaryota</taxon>
        <taxon>Viridiplantae</taxon>
        <taxon>Streptophyta</taxon>
        <taxon>Embryophyta</taxon>
        <taxon>Tracheophyta</taxon>
        <taxon>Spermatophyta</taxon>
        <taxon>Magnoliopsida</taxon>
        <taxon>Liliopsida</taxon>
        <taxon>Poales</taxon>
        <taxon>Poaceae</taxon>
        <taxon>PACMAD clade</taxon>
        <taxon>Panicoideae</taxon>
        <taxon>Andropogonodae</taxon>
        <taxon>Andropogoneae</taxon>
        <taxon>Sorghinae</taxon>
        <taxon>Sorghum</taxon>
    </lineage>
</organism>
<comment type="caution">
    <text evidence="1">The sequence shown here is derived from an EMBL/GenBank/DDBJ whole genome shotgun (WGS) entry which is preliminary data.</text>
</comment>
<evidence type="ECO:0000313" key="2">
    <source>
        <dbReference type="Proteomes" id="UP000807115"/>
    </source>
</evidence>
<sequence length="64" mass="6284">MLDAALVPAAALDAALDAALAAAPSHSNEASTVPSVMTFTLLCLTTSAGSGPMLSGLWPQEISG</sequence>
<reference evidence="1" key="1">
    <citation type="journal article" date="2019" name="BMC Genomics">
        <title>A new reference genome for Sorghum bicolor reveals high levels of sequence similarity between sweet and grain genotypes: implications for the genetics of sugar metabolism.</title>
        <authorList>
            <person name="Cooper E.A."/>
            <person name="Brenton Z.W."/>
            <person name="Flinn B.S."/>
            <person name="Jenkins J."/>
            <person name="Shu S."/>
            <person name="Flowers D."/>
            <person name="Luo F."/>
            <person name="Wang Y."/>
            <person name="Xia P."/>
            <person name="Barry K."/>
            <person name="Daum C."/>
            <person name="Lipzen A."/>
            <person name="Yoshinaga Y."/>
            <person name="Schmutz J."/>
            <person name="Saski C."/>
            <person name="Vermerris W."/>
            <person name="Kresovich S."/>
        </authorList>
    </citation>
    <scope>NUCLEOTIDE SEQUENCE</scope>
</reference>
<accession>A0A921RLE0</accession>
<proteinExistence type="predicted"/>
<dbReference type="AlphaFoldDB" id="A0A921RLE0"/>
<name>A0A921RLE0_SORBI</name>
<protein>
    <submittedName>
        <fullName evidence="1">Uncharacterized protein</fullName>
    </submittedName>
</protein>
<evidence type="ECO:0000313" key="1">
    <source>
        <dbReference type="EMBL" id="KAG0542386.1"/>
    </source>
</evidence>
<gene>
    <name evidence="1" type="ORF">BDA96_02G099200</name>
</gene>
<dbReference type="Proteomes" id="UP000807115">
    <property type="component" value="Chromosome 2"/>
</dbReference>